<protein>
    <submittedName>
        <fullName evidence="1">Uncharacterized protein</fullName>
    </submittedName>
</protein>
<dbReference type="AlphaFoldDB" id="A0AAV6I8Z7"/>
<name>A0AAV6I8Z7_9ERIC</name>
<sequence>MVGVIGIKKSDSTLHMRDQFLDEFNDPNAFYGNAQQHVDNFEAGGGLTQADQIFMLNL</sequence>
<dbReference type="EMBL" id="JACTNZ010000011">
    <property type="protein sequence ID" value="KAG5524991.1"/>
    <property type="molecule type" value="Genomic_DNA"/>
</dbReference>
<proteinExistence type="predicted"/>
<comment type="caution">
    <text evidence="1">The sequence shown here is derived from an EMBL/GenBank/DDBJ whole genome shotgun (WGS) entry which is preliminary data.</text>
</comment>
<organism evidence="1 2">
    <name type="scientific">Rhododendron griersonianum</name>
    <dbReference type="NCBI Taxonomy" id="479676"/>
    <lineage>
        <taxon>Eukaryota</taxon>
        <taxon>Viridiplantae</taxon>
        <taxon>Streptophyta</taxon>
        <taxon>Embryophyta</taxon>
        <taxon>Tracheophyta</taxon>
        <taxon>Spermatophyta</taxon>
        <taxon>Magnoliopsida</taxon>
        <taxon>eudicotyledons</taxon>
        <taxon>Gunneridae</taxon>
        <taxon>Pentapetalae</taxon>
        <taxon>asterids</taxon>
        <taxon>Ericales</taxon>
        <taxon>Ericaceae</taxon>
        <taxon>Ericoideae</taxon>
        <taxon>Rhodoreae</taxon>
        <taxon>Rhododendron</taxon>
    </lineage>
</organism>
<gene>
    <name evidence="1" type="ORF">RHGRI_031614</name>
</gene>
<reference evidence="1" key="1">
    <citation type="submission" date="2020-08" db="EMBL/GenBank/DDBJ databases">
        <title>Plant Genome Project.</title>
        <authorList>
            <person name="Zhang R.-G."/>
        </authorList>
    </citation>
    <scope>NUCLEOTIDE SEQUENCE</scope>
    <source>
        <strain evidence="1">WSP0</strain>
        <tissue evidence="1">Leaf</tissue>
    </source>
</reference>
<accession>A0AAV6I8Z7</accession>
<keyword evidence="2" id="KW-1185">Reference proteome</keyword>
<evidence type="ECO:0000313" key="2">
    <source>
        <dbReference type="Proteomes" id="UP000823749"/>
    </source>
</evidence>
<evidence type="ECO:0000313" key="1">
    <source>
        <dbReference type="EMBL" id="KAG5524991.1"/>
    </source>
</evidence>
<dbReference type="Proteomes" id="UP000823749">
    <property type="component" value="Chromosome 11"/>
</dbReference>